<dbReference type="SUPFAM" id="SSF50978">
    <property type="entry name" value="WD40 repeat-like"/>
    <property type="match status" value="1"/>
</dbReference>
<evidence type="ECO:0000256" key="3">
    <source>
        <dbReference type="ARBA" id="ARBA00022737"/>
    </source>
</evidence>
<dbReference type="GO" id="GO:0043495">
    <property type="term" value="F:protein-membrane adaptor activity"/>
    <property type="evidence" value="ECO:0007669"/>
    <property type="project" value="TreeGrafter"/>
</dbReference>
<dbReference type="Pfam" id="PF08614">
    <property type="entry name" value="ATG16"/>
    <property type="match status" value="1"/>
</dbReference>
<dbReference type="InterPro" id="IPR015943">
    <property type="entry name" value="WD40/YVTN_repeat-like_dom_sf"/>
</dbReference>
<feature type="region of interest" description="Disordered" evidence="6">
    <location>
        <begin position="212"/>
        <end position="252"/>
    </location>
</feature>
<evidence type="ECO:0000256" key="4">
    <source>
        <dbReference type="PROSITE-ProRule" id="PRU00221"/>
    </source>
</evidence>
<accession>A0A6F9D7V5</accession>
<dbReference type="GO" id="GO:0034045">
    <property type="term" value="C:phagophore assembly site membrane"/>
    <property type="evidence" value="ECO:0007669"/>
    <property type="project" value="TreeGrafter"/>
</dbReference>
<feature type="coiled-coil region" evidence="5">
    <location>
        <begin position="41"/>
        <end position="68"/>
    </location>
</feature>
<feature type="repeat" description="WD" evidence="4">
    <location>
        <begin position="527"/>
        <end position="557"/>
    </location>
</feature>
<organism evidence="8">
    <name type="scientific">Phallusia mammillata</name>
    <dbReference type="NCBI Taxonomy" id="59560"/>
    <lineage>
        <taxon>Eukaryota</taxon>
        <taxon>Metazoa</taxon>
        <taxon>Chordata</taxon>
        <taxon>Tunicata</taxon>
        <taxon>Ascidiacea</taxon>
        <taxon>Phlebobranchia</taxon>
        <taxon>Ascidiidae</taxon>
        <taxon>Phallusia</taxon>
    </lineage>
</organism>
<dbReference type="Pfam" id="PF00400">
    <property type="entry name" value="WD40"/>
    <property type="match status" value="5"/>
</dbReference>
<evidence type="ECO:0000256" key="2">
    <source>
        <dbReference type="ARBA" id="ARBA00022574"/>
    </source>
</evidence>
<gene>
    <name evidence="8" type="primary">Atg16l1</name>
</gene>
<dbReference type="InterPro" id="IPR045160">
    <property type="entry name" value="ATG16"/>
</dbReference>
<comment type="similarity">
    <text evidence="1">Belongs to the WD repeat ATG16 family.</text>
</comment>
<dbReference type="InterPro" id="IPR001680">
    <property type="entry name" value="WD40_rpt"/>
</dbReference>
<feature type="repeat" description="WD" evidence="4">
    <location>
        <begin position="301"/>
        <end position="333"/>
    </location>
</feature>
<evidence type="ECO:0000259" key="7">
    <source>
        <dbReference type="Pfam" id="PF08614"/>
    </source>
</evidence>
<dbReference type="InterPro" id="IPR019775">
    <property type="entry name" value="WD40_repeat_CS"/>
</dbReference>
<evidence type="ECO:0000256" key="1">
    <source>
        <dbReference type="ARBA" id="ARBA00009271"/>
    </source>
</evidence>
<dbReference type="PROSITE" id="PS00678">
    <property type="entry name" value="WD_REPEATS_1"/>
    <property type="match status" value="2"/>
</dbReference>
<feature type="domain" description="Autophagy-related protein 16" evidence="7">
    <location>
        <begin position="14"/>
        <end position="194"/>
    </location>
</feature>
<dbReference type="GO" id="GO:0034274">
    <property type="term" value="C:Atg12-Atg5-Atg16 complex"/>
    <property type="evidence" value="ECO:0007669"/>
    <property type="project" value="TreeGrafter"/>
</dbReference>
<keyword evidence="2 4" id="KW-0853">WD repeat</keyword>
<feature type="repeat" description="WD" evidence="4">
    <location>
        <begin position="345"/>
        <end position="386"/>
    </location>
</feature>
<dbReference type="Gene3D" id="2.130.10.10">
    <property type="entry name" value="YVTN repeat-like/Quinoprotein amine dehydrogenase"/>
    <property type="match status" value="2"/>
</dbReference>
<dbReference type="PROSITE" id="PS50294">
    <property type="entry name" value="WD_REPEATS_REGION"/>
    <property type="match status" value="3"/>
</dbReference>
<sequence length="590" mass="65517">MEENDKLDHENIVLQQIIARNKTYAKFATLINSYSQLSGANQELQKTNESLHSDIEKLKQENHDLSSKAHAGIVSAEKNEQFSVLEQKLFRVQEELTEVHRTKGARAQQILDLNVALQEKEREISTFNQQLQTKADENTVLETNCENLKQKNADLEQAIQTVKDNYQALQILSDSFEEKLRKSQDEYNQLLERYKKLNEKHIAVLNTENDTFKRKGDDKSRSASVDIVPQMKLNPASPTPTTPTSATGESTIGNTVKKMFSDLFSVKSRTPSDEDRDCSHSLGNYGYSADVRLPQEVVCKWDAHESEVMAVKFSASGGILATGGSDRLIHIWNFFGDKSRLQHTLRGSNGSITNIDFDPMERLLAGSSNDYATRIWDLGTQRLKLNLTGHGGRVSAARFLGSAYRLASGSQDRTVKVWDVRSGACTRTFMAGSSCNDIVAAYAADCLASGHFDRKIRVWDARVSGHAQNEIVVGGRVTSLDMPADHTSLVCCTKDHTLEVVDIRKSAVSKVFSHDQFKVLTDQTRCAYSVDGEYVAVGSGDGTVLAWNVKTGELVSTAKHHNHPVISCSWSGGRLVTGDKHKKCVLWTGT</sequence>
<keyword evidence="5" id="KW-0175">Coiled coil</keyword>
<dbReference type="EMBL" id="LR783141">
    <property type="protein sequence ID" value="CAB3224186.1"/>
    <property type="molecule type" value="mRNA"/>
</dbReference>
<dbReference type="PRINTS" id="PR00320">
    <property type="entry name" value="GPROTEINBRPT"/>
</dbReference>
<evidence type="ECO:0000256" key="5">
    <source>
        <dbReference type="SAM" id="Coils"/>
    </source>
</evidence>
<evidence type="ECO:0000256" key="6">
    <source>
        <dbReference type="SAM" id="MobiDB-lite"/>
    </source>
</evidence>
<dbReference type="GO" id="GO:0000045">
    <property type="term" value="P:autophagosome assembly"/>
    <property type="evidence" value="ECO:0007669"/>
    <property type="project" value="InterPro"/>
</dbReference>
<dbReference type="InterPro" id="IPR020472">
    <property type="entry name" value="WD40_PAC1"/>
</dbReference>
<feature type="coiled-coil region" evidence="5">
    <location>
        <begin position="110"/>
        <end position="200"/>
    </location>
</feature>
<reference evidence="8" key="1">
    <citation type="submission" date="2020-04" db="EMBL/GenBank/DDBJ databases">
        <authorList>
            <person name="Neveu A P."/>
        </authorList>
    </citation>
    <scope>NUCLEOTIDE SEQUENCE</scope>
    <source>
        <tissue evidence="8">Whole embryo</tissue>
    </source>
</reference>
<name>A0A6F9D7V5_9ASCI</name>
<dbReference type="PROSITE" id="PS50082">
    <property type="entry name" value="WD_REPEATS_2"/>
    <property type="match status" value="4"/>
</dbReference>
<feature type="compositionally biased region" description="Basic and acidic residues" evidence="6">
    <location>
        <begin position="212"/>
        <end position="221"/>
    </location>
</feature>
<feature type="repeat" description="WD" evidence="4">
    <location>
        <begin position="387"/>
        <end position="428"/>
    </location>
</feature>
<proteinExistence type="evidence at transcript level"/>
<keyword evidence="3" id="KW-0677">Repeat</keyword>
<dbReference type="PANTHER" id="PTHR19878:SF8">
    <property type="entry name" value="AUTOPHAGY-RELATED 16, ISOFORM F"/>
    <property type="match status" value="1"/>
</dbReference>
<dbReference type="AlphaFoldDB" id="A0A6F9D7V5"/>
<protein>
    <submittedName>
        <fullName evidence="8">Autophagy-related protein 16-1</fullName>
    </submittedName>
</protein>
<dbReference type="SMART" id="SM00320">
    <property type="entry name" value="WD40"/>
    <property type="match status" value="7"/>
</dbReference>
<dbReference type="InterPro" id="IPR013923">
    <property type="entry name" value="Autophagy-rel_prot_16_dom"/>
</dbReference>
<dbReference type="InterPro" id="IPR036322">
    <property type="entry name" value="WD40_repeat_dom_sf"/>
</dbReference>
<evidence type="ECO:0000313" key="8">
    <source>
        <dbReference type="EMBL" id="CAB3224186.1"/>
    </source>
</evidence>
<dbReference type="GO" id="GO:0000421">
    <property type="term" value="C:autophagosome membrane"/>
    <property type="evidence" value="ECO:0007669"/>
    <property type="project" value="TreeGrafter"/>
</dbReference>
<dbReference type="CDD" id="cd00200">
    <property type="entry name" value="WD40"/>
    <property type="match status" value="1"/>
</dbReference>
<dbReference type="PANTHER" id="PTHR19878">
    <property type="entry name" value="AUTOPHAGY PROTEIN 16-LIKE"/>
    <property type="match status" value="1"/>
</dbReference>